<protein>
    <submittedName>
        <fullName evidence="3">Phosphodiester glycosidase family protein</fullName>
    </submittedName>
</protein>
<sequence>MQTLSRARTHKRKKGSRRRPVRWVKRFLLVSTLTFTSFALIGMIFLFGTKVGEELREWAAGTLLTTQHDYWAPYTFLPEEKLNALRQQIKNPEVINSESEPDKPAMALPTLPQVVDPEPEKPKELIEIEDIYVTKSNYFFRGKIMYIHDPKRVELLITNRKDRGDLLDEFVKKTNAIGIVNASGFHDPDGYGKGAKAYGVVIKDGKILQSYNPKTGETALGITYDGKLVTGSYSAEQLVKMGVRDAMSFRPQLIVNGKNLFADKPAKSWGIQPRTAIGQKEDGTIVFAVIDGRQPSHSIGASMNDMAELLAERGVVTAMAMDGGSSSMMLYKGEAITSTSSPYHRGRYLPNAWAVMAEGVE</sequence>
<comment type="caution">
    <text evidence="3">The sequence shown here is derived from an EMBL/GenBank/DDBJ whole genome shotgun (WGS) entry which is preliminary data.</text>
</comment>
<keyword evidence="1" id="KW-0812">Transmembrane</keyword>
<evidence type="ECO:0000256" key="1">
    <source>
        <dbReference type="SAM" id="Phobius"/>
    </source>
</evidence>
<evidence type="ECO:0000313" key="3">
    <source>
        <dbReference type="EMBL" id="RNB73356.1"/>
    </source>
</evidence>
<dbReference type="PANTHER" id="PTHR40446:SF2">
    <property type="entry name" value="N-ACETYLGLUCOSAMINE-1-PHOSPHODIESTER ALPHA-N-ACETYLGLUCOSAMINIDASE"/>
    <property type="match status" value="1"/>
</dbReference>
<dbReference type="RefSeq" id="WP_122909352.1">
    <property type="nucleotide sequence ID" value="NZ_CBCSBE010000012.1"/>
</dbReference>
<dbReference type="AlphaFoldDB" id="A0A3M8CCB4"/>
<proteinExistence type="predicted"/>
<dbReference type="GO" id="GO:0016798">
    <property type="term" value="F:hydrolase activity, acting on glycosyl bonds"/>
    <property type="evidence" value="ECO:0007669"/>
    <property type="project" value="UniProtKB-KW"/>
</dbReference>
<keyword evidence="4" id="KW-1185">Reference proteome</keyword>
<keyword evidence="1" id="KW-1133">Transmembrane helix</keyword>
<keyword evidence="3" id="KW-0378">Hydrolase</keyword>
<feature type="transmembrane region" description="Helical" evidence="1">
    <location>
        <begin position="27"/>
        <end position="47"/>
    </location>
</feature>
<evidence type="ECO:0000313" key="4">
    <source>
        <dbReference type="Proteomes" id="UP000282028"/>
    </source>
</evidence>
<feature type="domain" description="Phosphodiester glycosidase" evidence="2">
    <location>
        <begin position="175"/>
        <end position="356"/>
    </location>
</feature>
<dbReference type="OrthoDB" id="9816453at2"/>
<organism evidence="3 4">
    <name type="scientific">Brevibacillus invocatus</name>
    <dbReference type="NCBI Taxonomy" id="173959"/>
    <lineage>
        <taxon>Bacteria</taxon>
        <taxon>Bacillati</taxon>
        <taxon>Bacillota</taxon>
        <taxon>Bacilli</taxon>
        <taxon>Bacillales</taxon>
        <taxon>Paenibacillaceae</taxon>
        <taxon>Brevibacillus</taxon>
    </lineage>
</organism>
<evidence type="ECO:0000259" key="2">
    <source>
        <dbReference type="Pfam" id="PF09992"/>
    </source>
</evidence>
<keyword evidence="3" id="KW-0326">Glycosidase</keyword>
<reference evidence="3 4" key="1">
    <citation type="submission" date="2018-10" db="EMBL/GenBank/DDBJ databases">
        <title>Phylogenomics of Brevibacillus.</title>
        <authorList>
            <person name="Dunlap C."/>
        </authorList>
    </citation>
    <scope>NUCLEOTIDE SEQUENCE [LARGE SCALE GENOMIC DNA]</scope>
    <source>
        <strain evidence="3 4">JCM 12215</strain>
    </source>
</reference>
<dbReference type="EMBL" id="RHHR01000019">
    <property type="protein sequence ID" value="RNB73356.1"/>
    <property type="molecule type" value="Genomic_DNA"/>
</dbReference>
<accession>A0A3M8CCB4</accession>
<dbReference type="InterPro" id="IPR018711">
    <property type="entry name" value="NAGPA"/>
</dbReference>
<dbReference type="Proteomes" id="UP000282028">
    <property type="component" value="Unassembled WGS sequence"/>
</dbReference>
<name>A0A3M8CCB4_9BACL</name>
<keyword evidence="1" id="KW-0472">Membrane</keyword>
<dbReference type="Pfam" id="PF09992">
    <property type="entry name" value="NAGPA"/>
    <property type="match status" value="1"/>
</dbReference>
<dbReference type="PANTHER" id="PTHR40446">
    <property type="entry name" value="N-ACETYLGLUCOSAMINE-1-PHOSPHODIESTER ALPHA-N-ACETYLGLUCOSAMINIDASE"/>
    <property type="match status" value="1"/>
</dbReference>
<gene>
    <name evidence="3" type="ORF">EDM52_12695</name>
</gene>